<sequence>MSLDVNVTPGTPKPPILAKNVVAPKSGCHKAKMGATRTSNKEIGDSNVSDWSKRHGTVKIVNFGTVVPPVAVRTNTVNGMCELNEYQRLNAGRGILPCGKKTCV</sequence>
<gene>
    <name evidence="1" type="ORF">V9T40_010547</name>
</gene>
<reference evidence="1 2" key="1">
    <citation type="submission" date="2024-03" db="EMBL/GenBank/DDBJ databases">
        <title>Adaptation during the transition from Ophiocordyceps entomopathogen to insect associate is accompanied by gene loss and intensified selection.</title>
        <authorList>
            <person name="Ward C.M."/>
            <person name="Onetto C.A."/>
            <person name="Borneman A.R."/>
        </authorList>
    </citation>
    <scope>NUCLEOTIDE SEQUENCE [LARGE SCALE GENOMIC DNA]</scope>
    <source>
        <strain evidence="1">AWRI1</strain>
        <tissue evidence="1">Single Adult Female</tissue>
    </source>
</reference>
<evidence type="ECO:0000313" key="1">
    <source>
        <dbReference type="EMBL" id="KAK7573356.1"/>
    </source>
</evidence>
<evidence type="ECO:0000313" key="2">
    <source>
        <dbReference type="Proteomes" id="UP001367676"/>
    </source>
</evidence>
<keyword evidence="2" id="KW-1185">Reference proteome</keyword>
<protein>
    <submittedName>
        <fullName evidence="1">Uncharacterized protein</fullName>
    </submittedName>
</protein>
<dbReference type="EMBL" id="JBBCAQ010000037">
    <property type="protein sequence ID" value="KAK7573356.1"/>
    <property type="molecule type" value="Genomic_DNA"/>
</dbReference>
<name>A0AAN9XXA4_9HEMI</name>
<proteinExistence type="predicted"/>
<comment type="caution">
    <text evidence="1">The sequence shown here is derived from an EMBL/GenBank/DDBJ whole genome shotgun (WGS) entry which is preliminary data.</text>
</comment>
<dbReference type="AlphaFoldDB" id="A0AAN9XXA4"/>
<dbReference type="Proteomes" id="UP001367676">
    <property type="component" value="Unassembled WGS sequence"/>
</dbReference>
<accession>A0AAN9XXA4</accession>
<organism evidence="1 2">
    <name type="scientific">Parthenolecanium corni</name>
    <dbReference type="NCBI Taxonomy" id="536013"/>
    <lineage>
        <taxon>Eukaryota</taxon>
        <taxon>Metazoa</taxon>
        <taxon>Ecdysozoa</taxon>
        <taxon>Arthropoda</taxon>
        <taxon>Hexapoda</taxon>
        <taxon>Insecta</taxon>
        <taxon>Pterygota</taxon>
        <taxon>Neoptera</taxon>
        <taxon>Paraneoptera</taxon>
        <taxon>Hemiptera</taxon>
        <taxon>Sternorrhyncha</taxon>
        <taxon>Coccoidea</taxon>
        <taxon>Coccidae</taxon>
        <taxon>Parthenolecanium</taxon>
    </lineage>
</organism>